<gene>
    <name evidence="2" type="ORF">GCM10009851_14570</name>
</gene>
<protein>
    <submittedName>
        <fullName evidence="2">Uncharacterized protein</fullName>
    </submittedName>
</protein>
<evidence type="ECO:0000256" key="1">
    <source>
        <dbReference type="SAM" id="Phobius"/>
    </source>
</evidence>
<keyword evidence="1" id="KW-0812">Transmembrane</keyword>
<evidence type="ECO:0000313" key="3">
    <source>
        <dbReference type="Proteomes" id="UP001500929"/>
    </source>
</evidence>
<sequence>MEVPKRTRPNWIAVMLSSRRWLVACAISVSLFIASLATSAGWLTWIAVVGGVLSVTGMLNWWSAGFRPTGVRMLITRLTVIGHDDAVPLRCSIEFLEAMAAMRLDAEDLTPLDYLAYTDDETAFAVWQLRRGEADALFRCEWAAVARAEFGEAHSGTAIERAIVLVLAPEAAGVRIPLAFQELAGRRLRPVDDEALHARAEWLERRVAAQSA</sequence>
<comment type="caution">
    <text evidence="2">The sequence shown here is derived from an EMBL/GenBank/DDBJ whole genome shotgun (WGS) entry which is preliminary data.</text>
</comment>
<keyword evidence="1" id="KW-1133">Transmembrane helix</keyword>
<evidence type="ECO:0000313" key="2">
    <source>
        <dbReference type="EMBL" id="GAA2230866.1"/>
    </source>
</evidence>
<name>A0ABN3DGS4_9MICO</name>
<proteinExistence type="predicted"/>
<dbReference type="RefSeq" id="WP_259478961.1">
    <property type="nucleotide sequence ID" value="NZ_BAAAQY010000004.1"/>
</dbReference>
<keyword evidence="3" id="KW-1185">Reference proteome</keyword>
<dbReference type="EMBL" id="BAAAQY010000004">
    <property type="protein sequence ID" value="GAA2230866.1"/>
    <property type="molecule type" value="Genomic_DNA"/>
</dbReference>
<accession>A0ABN3DGS4</accession>
<keyword evidence="1" id="KW-0472">Membrane</keyword>
<feature type="transmembrane region" description="Helical" evidence="1">
    <location>
        <begin position="21"/>
        <end position="37"/>
    </location>
</feature>
<dbReference type="Proteomes" id="UP001500929">
    <property type="component" value="Unassembled WGS sequence"/>
</dbReference>
<reference evidence="2 3" key="1">
    <citation type="journal article" date="2019" name="Int. J. Syst. Evol. Microbiol.">
        <title>The Global Catalogue of Microorganisms (GCM) 10K type strain sequencing project: providing services to taxonomists for standard genome sequencing and annotation.</title>
        <authorList>
            <consortium name="The Broad Institute Genomics Platform"/>
            <consortium name="The Broad Institute Genome Sequencing Center for Infectious Disease"/>
            <person name="Wu L."/>
            <person name="Ma J."/>
        </authorList>
    </citation>
    <scope>NUCLEOTIDE SEQUENCE [LARGE SCALE GENOMIC DNA]</scope>
    <source>
        <strain evidence="2 3">JCM 16117</strain>
    </source>
</reference>
<feature type="transmembrane region" description="Helical" evidence="1">
    <location>
        <begin position="43"/>
        <end position="63"/>
    </location>
</feature>
<organism evidence="2 3">
    <name type="scientific">Herbiconiux moechotypicola</name>
    <dbReference type="NCBI Taxonomy" id="637393"/>
    <lineage>
        <taxon>Bacteria</taxon>
        <taxon>Bacillati</taxon>
        <taxon>Actinomycetota</taxon>
        <taxon>Actinomycetes</taxon>
        <taxon>Micrococcales</taxon>
        <taxon>Microbacteriaceae</taxon>
        <taxon>Herbiconiux</taxon>
    </lineage>
</organism>